<evidence type="ECO:0000259" key="1">
    <source>
        <dbReference type="PROSITE" id="PS50851"/>
    </source>
</evidence>
<evidence type="ECO:0000313" key="2">
    <source>
        <dbReference type="EMBL" id="MBC8588214.1"/>
    </source>
</evidence>
<comment type="caution">
    <text evidence="2">The sequence shown here is derived from an EMBL/GenBank/DDBJ whole genome shotgun (WGS) entry which is preliminary data.</text>
</comment>
<dbReference type="GO" id="GO:0005829">
    <property type="term" value="C:cytosol"/>
    <property type="evidence" value="ECO:0007669"/>
    <property type="project" value="TreeGrafter"/>
</dbReference>
<dbReference type="PANTHER" id="PTHR22617">
    <property type="entry name" value="CHEMOTAXIS SENSOR HISTIDINE KINASE-RELATED"/>
    <property type="match status" value="1"/>
</dbReference>
<dbReference type="InterPro" id="IPR036061">
    <property type="entry name" value="CheW-like_dom_sf"/>
</dbReference>
<dbReference type="Pfam" id="PF01584">
    <property type="entry name" value="CheW"/>
    <property type="match status" value="1"/>
</dbReference>
<dbReference type="GO" id="GO:0006935">
    <property type="term" value="P:chemotaxis"/>
    <property type="evidence" value="ECO:0007669"/>
    <property type="project" value="InterPro"/>
</dbReference>
<dbReference type="AlphaFoldDB" id="A0A926EXH1"/>
<dbReference type="PANTHER" id="PTHR22617:SF23">
    <property type="entry name" value="CHEMOTAXIS PROTEIN CHEW"/>
    <property type="match status" value="1"/>
</dbReference>
<evidence type="ECO:0000313" key="3">
    <source>
        <dbReference type="Proteomes" id="UP000601171"/>
    </source>
</evidence>
<dbReference type="SMART" id="SM00260">
    <property type="entry name" value="CheW"/>
    <property type="match status" value="1"/>
</dbReference>
<keyword evidence="3" id="KW-1185">Reference proteome</keyword>
<feature type="domain" description="CheW-like" evidence="1">
    <location>
        <begin position="19"/>
        <end position="158"/>
    </location>
</feature>
<dbReference type="PROSITE" id="PS50851">
    <property type="entry name" value="CHEW"/>
    <property type="match status" value="1"/>
</dbReference>
<dbReference type="Gene3D" id="2.40.50.180">
    <property type="entry name" value="CheA-289, Domain 4"/>
    <property type="match status" value="1"/>
</dbReference>
<dbReference type="EMBL" id="JACRTG010000018">
    <property type="protein sequence ID" value="MBC8588214.1"/>
    <property type="molecule type" value="Genomic_DNA"/>
</dbReference>
<dbReference type="InterPro" id="IPR039315">
    <property type="entry name" value="CheW"/>
</dbReference>
<proteinExistence type="predicted"/>
<dbReference type="RefSeq" id="WP_262429664.1">
    <property type="nucleotide sequence ID" value="NZ_JACRTG010000018.1"/>
</dbReference>
<protein>
    <submittedName>
        <fullName evidence="2">Purine-binding chemotaxis protein CheW</fullName>
    </submittedName>
</protein>
<gene>
    <name evidence="2" type="ORF">H8707_08170</name>
</gene>
<dbReference type="Gene3D" id="2.30.30.40">
    <property type="entry name" value="SH3 Domains"/>
    <property type="match status" value="1"/>
</dbReference>
<organism evidence="2 3">
    <name type="scientific">Paratissierella segnis</name>
    <dbReference type="NCBI Taxonomy" id="2763679"/>
    <lineage>
        <taxon>Bacteria</taxon>
        <taxon>Bacillati</taxon>
        <taxon>Bacillota</taxon>
        <taxon>Tissierellia</taxon>
        <taxon>Tissierellales</taxon>
        <taxon>Tissierellaceae</taxon>
        <taxon>Paratissierella</taxon>
    </lineage>
</organism>
<sequence>MTKTDILNPSEMEYEDTLKGKYLVFSLGKEMYGMEIRYITEIIGIQPITEVPEMPKYVKGITNLRGKIIPIIDARLRFRKEIREYDGRTCIIVLEIDDISIGLIVDSVVEVLTMQDEDISSPPDVGKGHCNYIKGIGKVGGSITLLLDCQKLLTDDELEEINASL</sequence>
<accession>A0A926EXH1</accession>
<dbReference type="Proteomes" id="UP000601171">
    <property type="component" value="Unassembled WGS sequence"/>
</dbReference>
<dbReference type="SUPFAM" id="SSF50341">
    <property type="entry name" value="CheW-like"/>
    <property type="match status" value="1"/>
</dbReference>
<dbReference type="GO" id="GO:0007165">
    <property type="term" value="P:signal transduction"/>
    <property type="evidence" value="ECO:0007669"/>
    <property type="project" value="InterPro"/>
</dbReference>
<dbReference type="InterPro" id="IPR002545">
    <property type="entry name" value="CheW-lke_dom"/>
</dbReference>
<name>A0A926EXH1_9FIRM</name>
<reference evidence="2" key="1">
    <citation type="submission" date="2020-08" db="EMBL/GenBank/DDBJ databases">
        <title>Genome public.</title>
        <authorList>
            <person name="Liu C."/>
            <person name="Sun Q."/>
        </authorList>
    </citation>
    <scope>NUCLEOTIDE SEQUENCE</scope>
    <source>
        <strain evidence="2">BX21</strain>
    </source>
</reference>